<reference evidence="1" key="1">
    <citation type="journal article" date="2023" name="Mol. Phylogenet. Evol.">
        <title>Genome-scale phylogeny and comparative genomics of the fungal order Sordariales.</title>
        <authorList>
            <person name="Hensen N."/>
            <person name="Bonometti L."/>
            <person name="Westerberg I."/>
            <person name="Brannstrom I.O."/>
            <person name="Guillou S."/>
            <person name="Cros-Aarteil S."/>
            <person name="Calhoun S."/>
            <person name="Haridas S."/>
            <person name="Kuo A."/>
            <person name="Mondo S."/>
            <person name="Pangilinan J."/>
            <person name="Riley R."/>
            <person name="LaButti K."/>
            <person name="Andreopoulos B."/>
            <person name="Lipzen A."/>
            <person name="Chen C."/>
            <person name="Yan M."/>
            <person name="Daum C."/>
            <person name="Ng V."/>
            <person name="Clum A."/>
            <person name="Steindorff A."/>
            <person name="Ohm R.A."/>
            <person name="Martin F."/>
            <person name="Silar P."/>
            <person name="Natvig D.O."/>
            <person name="Lalanne C."/>
            <person name="Gautier V."/>
            <person name="Ament-Velasquez S.L."/>
            <person name="Kruys A."/>
            <person name="Hutchinson M.I."/>
            <person name="Powell A.J."/>
            <person name="Barry K."/>
            <person name="Miller A.N."/>
            <person name="Grigoriev I.V."/>
            <person name="Debuchy R."/>
            <person name="Gladieux P."/>
            <person name="Hiltunen Thoren M."/>
            <person name="Johannesson H."/>
        </authorList>
    </citation>
    <scope>NUCLEOTIDE SEQUENCE</scope>
    <source>
        <strain evidence="1">CBS 103.79</strain>
    </source>
</reference>
<reference evidence="1" key="2">
    <citation type="submission" date="2023-05" db="EMBL/GenBank/DDBJ databases">
        <authorList>
            <consortium name="Lawrence Berkeley National Laboratory"/>
            <person name="Steindorff A."/>
            <person name="Hensen N."/>
            <person name="Bonometti L."/>
            <person name="Westerberg I."/>
            <person name="Brannstrom I.O."/>
            <person name="Guillou S."/>
            <person name="Cros-Aarteil S."/>
            <person name="Calhoun S."/>
            <person name="Haridas S."/>
            <person name="Kuo A."/>
            <person name="Mondo S."/>
            <person name="Pangilinan J."/>
            <person name="Riley R."/>
            <person name="Labutti K."/>
            <person name="Andreopoulos B."/>
            <person name="Lipzen A."/>
            <person name="Chen C."/>
            <person name="Yanf M."/>
            <person name="Daum C."/>
            <person name="Ng V."/>
            <person name="Clum A."/>
            <person name="Ohm R."/>
            <person name="Martin F."/>
            <person name="Silar P."/>
            <person name="Natvig D."/>
            <person name="Lalanne C."/>
            <person name="Gautier V."/>
            <person name="Ament-Velasquez S.L."/>
            <person name="Kruys A."/>
            <person name="Hutchinson M.I."/>
            <person name="Powell A.J."/>
            <person name="Barry K."/>
            <person name="Miller A.N."/>
            <person name="Grigoriev I.V."/>
            <person name="Debuchy R."/>
            <person name="Gladieux P."/>
            <person name="Thoren M.H."/>
            <person name="Johannesson H."/>
        </authorList>
    </citation>
    <scope>NUCLEOTIDE SEQUENCE</scope>
    <source>
        <strain evidence="1">CBS 103.79</strain>
    </source>
</reference>
<name>A0AAN6M8K0_9PEZI</name>
<dbReference type="EMBL" id="MU856509">
    <property type="protein sequence ID" value="KAK3896596.1"/>
    <property type="molecule type" value="Genomic_DNA"/>
</dbReference>
<protein>
    <recommendedName>
        <fullName evidence="3">Protein kinase domain-containing protein</fullName>
    </recommendedName>
</protein>
<dbReference type="SUPFAM" id="SSF56112">
    <property type="entry name" value="Protein kinase-like (PK-like)"/>
    <property type="match status" value="1"/>
</dbReference>
<dbReference type="Proteomes" id="UP001303889">
    <property type="component" value="Unassembled WGS sequence"/>
</dbReference>
<evidence type="ECO:0000313" key="1">
    <source>
        <dbReference type="EMBL" id="KAK3896596.1"/>
    </source>
</evidence>
<dbReference type="InterPro" id="IPR011009">
    <property type="entry name" value="Kinase-like_dom_sf"/>
</dbReference>
<evidence type="ECO:0000313" key="2">
    <source>
        <dbReference type="Proteomes" id="UP001303889"/>
    </source>
</evidence>
<dbReference type="AlphaFoldDB" id="A0AAN6M8K0"/>
<gene>
    <name evidence="1" type="ORF">C8A05DRAFT_20460</name>
</gene>
<organism evidence="1 2">
    <name type="scientific">Staphylotrichum tortipilum</name>
    <dbReference type="NCBI Taxonomy" id="2831512"/>
    <lineage>
        <taxon>Eukaryota</taxon>
        <taxon>Fungi</taxon>
        <taxon>Dikarya</taxon>
        <taxon>Ascomycota</taxon>
        <taxon>Pezizomycotina</taxon>
        <taxon>Sordariomycetes</taxon>
        <taxon>Sordariomycetidae</taxon>
        <taxon>Sordariales</taxon>
        <taxon>Chaetomiaceae</taxon>
        <taxon>Staphylotrichum</taxon>
    </lineage>
</organism>
<keyword evidence="2" id="KW-1185">Reference proteome</keyword>
<proteinExistence type="predicted"/>
<sequence>MAAGAASNAQTNWPFFWYRFETQGRQARGVPHTHGFSCPRGDDDFRADIKTDLFALGSTIYFIVMGHAIYPDIVDGEEGYRRMEGERLAKRDWPREQHVCGTITLKCWE</sequence>
<accession>A0AAN6M8K0</accession>
<comment type="caution">
    <text evidence="1">The sequence shown here is derived from an EMBL/GenBank/DDBJ whole genome shotgun (WGS) entry which is preliminary data.</text>
</comment>
<evidence type="ECO:0008006" key="3">
    <source>
        <dbReference type="Google" id="ProtNLM"/>
    </source>
</evidence>